<dbReference type="EMBL" id="AUZX01002006">
    <property type="protein sequence ID" value="EQD77813.1"/>
    <property type="molecule type" value="Genomic_DNA"/>
</dbReference>
<accession>T1C9L1</accession>
<organism evidence="1">
    <name type="scientific">mine drainage metagenome</name>
    <dbReference type="NCBI Taxonomy" id="410659"/>
    <lineage>
        <taxon>unclassified sequences</taxon>
        <taxon>metagenomes</taxon>
        <taxon>ecological metagenomes</taxon>
    </lineage>
</organism>
<dbReference type="Pfam" id="PF13561">
    <property type="entry name" value="adh_short_C2"/>
    <property type="match status" value="1"/>
</dbReference>
<reference evidence="1" key="2">
    <citation type="journal article" date="2014" name="ISME J.">
        <title>Microbial stratification in low pH oxic and suboxic macroscopic growths along an acid mine drainage.</title>
        <authorList>
            <person name="Mendez-Garcia C."/>
            <person name="Mesa V."/>
            <person name="Sprenger R.R."/>
            <person name="Richter M."/>
            <person name="Diez M.S."/>
            <person name="Solano J."/>
            <person name="Bargiela R."/>
            <person name="Golyshina O.V."/>
            <person name="Manteca A."/>
            <person name="Ramos J.L."/>
            <person name="Gallego J.R."/>
            <person name="Llorente I."/>
            <person name="Martins Dos Santos V.A."/>
            <person name="Jensen O.N."/>
            <person name="Pelaez A.I."/>
            <person name="Sanchez J."/>
            <person name="Ferrer M."/>
        </authorList>
    </citation>
    <scope>NUCLEOTIDE SEQUENCE</scope>
</reference>
<dbReference type="InterPro" id="IPR036291">
    <property type="entry name" value="NAD(P)-bd_dom_sf"/>
</dbReference>
<dbReference type="InterPro" id="IPR002347">
    <property type="entry name" value="SDR_fam"/>
</dbReference>
<gene>
    <name evidence="1" type="ORF">B1A_02709</name>
</gene>
<name>T1C9L1_9ZZZZ</name>
<dbReference type="AlphaFoldDB" id="T1C9L1"/>
<proteinExistence type="predicted"/>
<sequence>PLGRLAQPDEIAHAVAFLVHEQSGFITGATLSINGGQYLA</sequence>
<dbReference type="Gene3D" id="3.40.50.720">
    <property type="entry name" value="NAD(P)-binding Rossmann-like Domain"/>
    <property type="match status" value="1"/>
</dbReference>
<protein>
    <submittedName>
        <fullName evidence="1">Acetoacetyl-CoA reductase</fullName>
    </submittedName>
</protein>
<feature type="non-terminal residue" evidence="1">
    <location>
        <position position="1"/>
    </location>
</feature>
<dbReference type="SUPFAM" id="SSF51735">
    <property type="entry name" value="NAD(P)-binding Rossmann-fold domains"/>
    <property type="match status" value="1"/>
</dbReference>
<evidence type="ECO:0000313" key="1">
    <source>
        <dbReference type="EMBL" id="EQD77813.1"/>
    </source>
</evidence>
<comment type="caution">
    <text evidence="1">The sequence shown here is derived from an EMBL/GenBank/DDBJ whole genome shotgun (WGS) entry which is preliminary data.</text>
</comment>
<reference evidence="1" key="1">
    <citation type="submission" date="2013-08" db="EMBL/GenBank/DDBJ databases">
        <authorList>
            <person name="Mendez C."/>
            <person name="Richter M."/>
            <person name="Ferrer M."/>
            <person name="Sanchez J."/>
        </authorList>
    </citation>
    <scope>NUCLEOTIDE SEQUENCE</scope>
</reference>